<proteinExistence type="predicted"/>
<comment type="caution">
    <text evidence="1">The sequence shown here is derived from an EMBL/GenBank/DDBJ whole genome shotgun (WGS) entry which is preliminary data.</text>
</comment>
<sequence length="751" mass="86484">MSVADTDHSFTIPTINIFTLSHKVTIPHSADSMSVVDSLLHAGYLSPTPITPTIAISLRTLEHYRLIRNRKPSFSIEAFAKVLCDSYSLPYCRRYHTILSDAFDVEQRMLAALGRDTPNWRVLNALVDEPLLDFGRFYVLDGGNSAKRMASVGSRQIADTRRFVESDYLLPRDFIDTFAHDIPPQDAVVTADADIDDGDTTENQPEPENPIAADCSKNWKAAAGDEKKRMWGIFEETGIFVTVCRHRFLLWYTDMVRSGELAKYPLAIISKVIKLFGARSLGAYDIGCSFNATIQSSTLAQQFNEKGLRLCVDAFHGYAHNYKCQTKHHPLGIKGAGIEDFQCAKCLFSAANHVAPVTRYASSYHRHLFLDMFFQQWDDEKYQNLATMILNNYRQTLNIISTESVALEEAKVALDIQEGDLEKWREEEIEYFRTLGDEPEWDFRVTNFYSSNLSQTRKAETQRRHLMEKRDLILQEVAAMEVKMAISHRWQPSFPEYQETVKYMATHKYQRALDNLQRLVVQRLFELQRLNISQTAYRMRTHIARSLQTRCKTIRKAVEKYNEAARDIPGRAPIEWSKVTHYNFLDEFSLLRETRQDIREHPWTKPAIRETIRQSLRIQRAHEELVRCNVELRRLHTAIVDESRFLAGTLQELKASEDPIYVAVKEYCTRRELVNAHLLAHINQIYDLEGFTGIRGPGISKHHAETMDSSFTSTEYSSAAEELTREEAEVDLEDDTVNRDLATLVEYMTDL</sequence>
<dbReference type="EMBL" id="JABBWD010000094">
    <property type="protein sequence ID" value="KAG1766625.1"/>
    <property type="molecule type" value="Genomic_DNA"/>
</dbReference>
<evidence type="ECO:0000313" key="2">
    <source>
        <dbReference type="Proteomes" id="UP000714275"/>
    </source>
</evidence>
<dbReference type="Pfam" id="PF18758">
    <property type="entry name" value="KDZ"/>
    <property type="match status" value="1"/>
</dbReference>
<name>A0A9P7CXH5_9AGAM</name>
<dbReference type="InterPro" id="IPR040521">
    <property type="entry name" value="KDZ"/>
</dbReference>
<organism evidence="1 2">
    <name type="scientific">Suillus placidus</name>
    <dbReference type="NCBI Taxonomy" id="48579"/>
    <lineage>
        <taxon>Eukaryota</taxon>
        <taxon>Fungi</taxon>
        <taxon>Dikarya</taxon>
        <taxon>Basidiomycota</taxon>
        <taxon>Agaricomycotina</taxon>
        <taxon>Agaricomycetes</taxon>
        <taxon>Agaricomycetidae</taxon>
        <taxon>Boletales</taxon>
        <taxon>Suillineae</taxon>
        <taxon>Suillaceae</taxon>
        <taxon>Suillus</taxon>
    </lineage>
</organism>
<reference evidence="1" key="1">
    <citation type="journal article" date="2020" name="New Phytol.">
        <title>Comparative genomics reveals dynamic genome evolution in host specialist ectomycorrhizal fungi.</title>
        <authorList>
            <person name="Lofgren L.A."/>
            <person name="Nguyen N.H."/>
            <person name="Vilgalys R."/>
            <person name="Ruytinx J."/>
            <person name="Liao H.L."/>
            <person name="Branco S."/>
            <person name="Kuo A."/>
            <person name="LaButti K."/>
            <person name="Lipzen A."/>
            <person name="Andreopoulos W."/>
            <person name="Pangilinan J."/>
            <person name="Riley R."/>
            <person name="Hundley H."/>
            <person name="Na H."/>
            <person name="Barry K."/>
            <person name="Grigoriev I.V."/>
            <person name="Stajich J.E."/>
            <person name="Kennedy P.G."/>
        </authorList>
    </citation>
    <scope>NUCLEOTIDE SEQUENCE</scope>
    <source>
        <strain evidence="1">DOB743</strain>
    </source>
</reference>
<dbReference type="Proteomes" id="UP000714275">
    <property type="component" value="Unassembled WGS sequence"/>
</dbReference>
<gene>
    <name evidence="1" type="ORF">EV702DRAFT_1182302</name>
</gene>
<accession>A0A9P7CXH5</accession>
<evidence type="ECO:0000313" key="1">
    <source>
        <dbReference type="EMBL" id="KAG1766625.1"/>
    </source>
</evidence>
<dbReference type="PANTHER" id="PTHR33096">
    <property type="entry name" value="CXC2 DOMAIN-CONTAINING PROTEIN"/>
    <property type="match status" value="1"/>
</dbReference>
<dbReference type="PANTHER" id="PTHR33096:SF1">
    <property type="entry name" value="CXC1-LIKE CYSTEINE CLUSTER ASSOCIATED WITH KDZ TRANSPOSASES DOMAIN-CONTAINING PROTEIN"/>
    <property type="match status" value="1"/>
</dbReference>
<keyword evidence="2" id="KW-1185">Reference proteome</keyword>
<protein>
    <recommendedName>
        <fullName evidence="3">CxC1-like cysteine cluster associated with KDZ transposases domain-containing protein</fullName>
    </recommendedName>
</protein>
<dbReference type="OrthoDB" id="2689725at2759"/>
<dbReference type="AlphaFoldDB" id="A0A9P7CXH5"/>
<evidence type="ECO:0008006" key="3">
    <source>
        <dbReference type="Google" id="ProtNLM"/>
    </source>
</evidence>